<organism evidence="1 2">
    <name type="scientific">Paramuricea clavata</name>
    <name type="common">Red gorgonian</name>
    <name type="synonym">Violescent sea-whip</name>
    <dbReference type="NCBI Taxonomy" id="317549"/>
    <lineage>
        <taxon>Eukaryota</taxon>
        <taxon>Metazoa</taxon>
        <taxon>Cnidaria</taxon>
        <taxon>Anthozoa</taxon>
        <taxon>Octocorallia</taxon>
        <taxon>Malacalcyonacea</taxon>
        <taxon>Plexauridae</taxon>
        <taxon>Paramuricea</taxon>
    </lineage>
</organism>
<dbReference type="PANTHER" id="PTHR33198">
    <property type="entry name" value="ANK_REP_REGION DOMAIN-CONTAINING PROTEIN-RELATED"/>
    <property type="match status" value="1"/>
</dbReference>
<name>A0A7D9LF46_PARCT</name>
<dbReference type="PANTHER" id="PTHR33198:SF20">
    <property type="entry name" value="RETROTRANSPOSON GAG DOMAIN-CONTAINING PROTEIN"/>
    <property type="match status" value="1"/>
</dbReference>
<evidence type="ECO:0000313" key="2">
    <source>
        <dbReference type="Proteomes" id="UP001152795"/>
    </source>
</evidence>
<dbReference type="EMBL" id="CACRXK020016303">
    <property type="protein sequence ID" value="CAB4029630.1"/>
    <property type="molecule type" value="Genomic_DNA"/>
</dbReference>
<comment type="caution">
    <text evidence="1">The sequence shown here is derived from an EMBL/GenBank/DDBJ whole genome shotgun (WGS) entry which is preliminary data.</text>
</comment>
<dbReference type="Proteomes" id="UP001152795">
    <property type="component" value="Unassembled WGS sequence"/>
</dbReference>
<reference evidence="1" key="1">
    <citation type="submission" date="2020-04" db="EMBL/GenBank/DDBJ databases">
        <authorList>
            <person name="Alioto T."/>
            <person name="Alioto T."/>
            <person name="Gomez Garrido J."/>
        </authorList>
    </citation>
    <scope>NUCLEOTIDE SEQUENCE</scope>
    <source>
        <strain evidence="1">A484AB</strain>
    </source>
</reference>
<keyword evidence="2" id="KW-1185">Reference proteome</keyword>
<protein>
    <submittedName>
        <fullName evidence="1">Uncharacterized protein</fullName>
    </submittedName>
</protein>
<sequence length="306" mass="34841">MAEPEAPAATGIYVPPSNIPPPKPLVFDDNIAISWKTWKKAWKRFEIATGVYKQDGVVRVSTLLSIIGEDGVKTFDTFTWAEGESEDNIDQVLKKFDEHCEPRTQVIYERYRFNNRKKEQGENVSTYLTELRTIARNCDHESITPDEILRDRLVLGIRDDKVRERLLRTDGLSLKKAVEIIKAAEQTQQQVKLMTGDLSVNTIKENKGDTKFTMRNTPKRGRAKVKVKQEAEANSANSIIVFEIAEEIMADEFVRHLEKNVIAVTSLTIFEKVCRSKNVSLVQEDSDTDSEDTYVISSVSKNEKKL</sequence>
<evidence type="ECO:0000313" key="1">
    <source>
        <dbReference type="EMBL" id="CAB4029630.1"/>
    </source>
</evidence>
<gene>
    <name evidence="1" type="ORF">PACLA_8A036626</name>
</gene>
<dbReference type="AlphaFoldDB" id="A0A7D9LF46"/>
<dbReference type="OrthoDB" id="8195376at2759"/>
<accession>A0A7D9LF46</accession>
<proteinExistence type="predicted"/>